<dbReference type="PANTHER" id="PTHR10628">
    <property type="entry name" value="SIALIDASE"/>
    <property type="match status" value="1"/>
</dbReference>
<dbReference type="GO" id="GO:0004308">
    <property type="term" value="F:exo-alpha-sialidase activity"/>
    <property type="evidence" value="ECO:0007669"/>
    <property type="project" value="UniProtKB-EC"/>
</dbReference>
<dbReference type="GO" id="GO:0006689">
    <property type="term" value="P:ganglioside catabolic process"/>
    <property type="evidence" value="ECO:0007669"/>
    <property type="project" value="TreeGrafter"/>
</dbReference>
<evidence type="ECO:0000256" key="4">
    <source>
        <dbReference type="SAM" id="SignalP"/>
    </source>
</evidence>
<evidence type="ECO:0000256" key="1">
    <source>
        <dbReference type="ARBA" id="ARBA00000427"/>
    </source>
</evidence>
<dbReference type="Gene3D" id="2.120.10.10">
    <property type="match status" value="1"/>
</dbReference>
<dbReference type="EC" id="3.2.1.18" evidence="3"/>
<dbReference type="OrthoDB" id="95734at2"/>
<proteinExistence type="inferred from homology"/>
<evidence type="ECO:0000259" key="5">
    <source>
        <dbReference type="Pfam" id="PF13088"/>
    </source>
</evidence>
<comment type="similarity">
    <text evidence="2">Belongs to the glycosyl hydrolase 33 family.</text>
</comment>
<name>A0A1T4PS35_9FUSO</name>
<dbReference type="GO" id="GO:0009313">
    <property type="term" value="P:oligosaccharide catabolic process"/>
    <property type="evidence" value="ECO:0007669"/>
    <property type="project" value="TreeGrafter"/>
</dbReference>
<feature type="signal peptide" evidence="4">
    <location>
        <begin position="1"/>
        <end position="19"/>
    </location>
</feature>
<keyword evidence="4" id="KW-0732">Signal</keyword>
<feature type="chain" id="PRO_5013386775" description="exo-alpha-sialidase" evidence="4">
    <location>
        <begin position="20"/>
        <end position="685"/>
    </location>
</feature>
<reference evidence="6 7" key="1">
    <citation type="submission" date="2017-02" db="EMBL/GenBank/DDBJ databases">
        <authorList>
            <person name="Peterson S.W."/>
        </authorList>
    </citation>
    <scope>NUCLEOTIDE SEQUENCE [LARGE SCALE GENOMIC DNA]</scope>
    <source>
        <strain evidence="6 7">ATCC 700028</strain>
    </source>
</reference>
<organism evidence="6 7">
    <name type="scientific">Cetobacterium ceti</name>
    <dbReference type="NCBI Taxonomy" id="180163"/>
    <lineage>
        <taxon>Bacteria</taxon>
        <taxon>Fusobacteriati</taxon>
        <taxon>Fusobacteriota</taxon>
        <taxon>Fusobacteriia</taxon>
        <taxon>Fusobacteriales</taxon>
        <taxon>Fusobacteriaceae</taxon>
        <taxon>Cetobacterium</taxon>
    </lineage>
</organism>
<dbReference type="STRING" id="180163.SAMN02745174_02015"/>
<dbReference type="CDD" id="cd15482">
    <property type="entry name" value="Sialidase_non-viral"/>
    <property type="match status" value="1"/>
</dbReference>
<dbReference type="PANTHER" id="PTHR10628:SF30">
    <property type="entry name" value="EXO-ALPHA-SIALIDASE"/>
    <property type="match status" value="1"/>
</dbReference>
<protein>
    <recommendedName>
        <fullName evidence="3">exo-alpha-sialidase</fullName>
        <ecNumber evidence="3">3.2.1.18</ecNumber>
    </recommendedName>
</protein>
<dbReference type="InterPro" id="IPR036278">
    <property type="entry name" value="Sialidase_sf"/>
</dbReference>
<dbReference type="InterPro" id="IPR026856">
    <property type="entry name" value="Sialidase_fam"/>
</dbReference>
<dbReference type="InterPro" id="IPR011040">
    <property type="entry name" value="Sialidase"/>
</dbReference>
<dbReference type="Pfam" id="PF13088">
    <property type="entry name" value="BNR_2"/>
    <property type="match status" value="1"/>
</dbReference>
<feature type="domain" description="Sialidase" evidence="5">
    <location>
        <begin position="75"/>
        <end position="314"/>
    </location>
</feature>
<sequence length="685" mass="76327">MKKIILLGTFCALSSLALGRNGDGYNSAQTIFENKTVTSTNGFRIPAITTTSQGTIIAVSDIRYGGTSGNTDMPAKVEFMIKTSNDGGKTWSEGTILGHPDFANGLGITDANIVHNPDTGSTFLFGYQNDKFINQSGGDFDWFVYSSDDGGHTWDKGQSIKDLLPSGYEYALQGPGNGMYYKGTLYVPYQAWDNSNGVDCTSGFLFSKDNGKTWESSELLDNISLDRTSESSVFFHKGKICLAVKNEDKKDGEKGRIVYTTSDNGKTWEKLEENFIPDEAAKCETSTLSLSEDVYLVGFAEQGKKPWDRNNIYVTTNTGKKIKIWEGDTYGYTSMAQDLDNLYVLFEAESTVGDVLLRKFDIAAKEYANLNGQILEKGQNLFKIQNKLFTKESYITGAYGTHESSDVESIILHNNIKFGAFHRKTEENSKDIYRTVEYKMEETSLVLSQDNVITNNDNIFAGYQYTKIKYANGSKNDMNSFILGYSLNHSLENELLYTMNLNGIYNNNKLKRNKLEGLGKTADFYSFSIGLNNAFTKSIISEDTLSSDLTLGLETTLFGHEDIKEKNGNEFNDAEVKKSTNISNKLHGKFNIDKGIVLNKGIKLSFGSAIKYEKELMNVDSWKDKFTVLDVEKEFARPVRKNKYGVTTGEISGTIAFGEKFYGTLILSTDTLGETTTKGKITYKF</sequence>
<dbReference type="RefSeq" id="WP_078694469.1">
    <property type="nucleotide sequence ID" value="NZ_FUWX01000016.1"/>
</dbReference>
<dbReference type="GO" id="GO:0005737">
    <property type="term" value="C:cytoplasm"/>
    <property type="evidence" value="ECO:0007669"/>
    <property type="project" value="TreeGrafter"/>
</dbReference>
<dbReference type="SUPFAM" id="SSF50939">
    <property type="entry name" value="Sialidases"/>
    <property type="match status" value="1"/>
</dbReference>
<dbReference type="AlphaFoldDB" id="A0A1T4PS35"/>
<accession>A0A1T4PS35</accession>
<comment type="catalytic activity">
    <reaction evidence="1">
        <text>Hydrolysis of alpha-(2-&gt;3)-, alpha-(2-&gt;6)-, alpha-(2-&gt;8)- glycosidic linkages of terminal sialic acid residues in oligosaccharides, glycoproteins, glycolipids, colominic acid and synthetic substrates.</text>
        <dbReference type="EC" id="3.2.1.18"/>
    </reaction>
</comment>
<gene>
    <name evidence="6" type="ORF">SAMN02745174_02015</name>
</gene>
<dbReference type="GO" id="GO:0016020">
    <property type="term" value="C:membrane"/>
    <property type="evidence" value="ECO:0007669"/>
    <property type="project" value="TreeGrafter"/>
</dbReference>
<evidence type="ECO:0000256" key="2">
    <source>
        <dbReference type="ARBA" id="ARBA00009348"/>
    </source>
</evidence>
<evidence type="ECO:0000313" key="7">
    <source>
        <dbReference type="Proteomes" id="UP000191153"/>
    </source>
</evidence>
<dbReference type="Proteomes" id="UP000191153">
    <property type="component" value="Unassembled WGS sequence"/>
</dbReference>
<keyword evidence="7" id="KW-1185">Reference proteome</keyword>
<evidence type="ECO:0000256" key="3">
    <source>
        <dbReference type="ARBA" id="ARBA00012733"/>
    </source>
</evidence>
<evidence type="ECO:0000313" key="6">
    <source>
        <dbReference type="EMBL" id="SJZ94363.1"/>
    </source>
</evidence>
<dbReference type="EMBL" id="FUWX01000016">
    <property type="protein sequence ID" value="SJZ94363.1"/>
    <property type="molecule type" value="Genomic_DNA"/>
</dbReference>